<dbReference type="InterPro" id="IPR004013">
    <property type="entry name" value="PHP_dom"/>
</dbReference>
<feature type="domain" description="Polymerase/histidinol phosphatase N-terminal" evidence="1">
    <location>
        <begin position="21"/>
        <end position="96"/>
    </location>
</feature>
<dbReference type="SUPFAM" id="SSF89550">
    <property type="entry name" value="PHP domain-like"/>
    <property type="match status" value="1"/>
</dbReference>
<dbReference type="AlphaFoldDB" id="A0A9D2NLX3"/>
<dbReference type="Pfam" id="PF02811">
    <property type="entry name" value="PHP"/>
    <property type="match status" value="1"/>
</dbReference>
<dbReference type="GO" id="GO:0008270">
    <property type="term" value="F:zinc ion binding"/>
    <property type="evidence" value="ECO:0007669"/>
    <property type="project" value="TreeGrafter"/>
</dbReference>
<dbReference type="InterPro" id="IPR050243">
    <property type="entry name" value="PHP_phosphatase"/>
</dbReference>
<dbReference type="EMBL" id="DWWO01000036">
    <property type="protein sequence ID" value="HJC33575.1"/>
    <property type="molecule type" value="Genomic_DNA"/>
</dbReference>
<protein>
    <submittedName>
        <fullName evidence="2">Phosphatase</fullName>
    </submittedName>
</protein>
<dbReference type="GO" id="GO:0042578">
    <property type="term" value="F:phosphoric ester hydrolase activity"/>
    <property type="evidence" value="ECO:0007669"/>
    <property type="project" value="TreeGrafter"/>
</dbReference>
<accession>A0A9D2NLX3</accession>
<dbReference type="PANTHER" id="PTHR36928">
    <property type="entry name" value="PHOSPHATASE YCDX-RELATED"/>
    <property type="match status" value="1"/>
</dbReference>
<name>A0A9D2NLX3_9FIRM</name>
<dbReference type="InterPro" id="IPR016195">
    <property type="entry name" value="Pol/histidinol_Pase-like"/>
</dbReference>
<dbReference type="Proteomes" id="UP000823890">
    <property type="component" value="Unassembled WGS sequence"/>
</dbReference>
<reference evidence="2" key="1">
    <citation type="journal article" date="2021" name="PeerJ">
        <title>Extensive microbial diversity within the chicken gut microbiome revealed by metagenomics and culture.</title>
        <authorList>
            <person name="Gilroy R."/>
            <person name="Ravi A."/>
            <person name="Getino M."/>
            <person name="Pursley I."/>
            <person name="Horton D.L."/>
            <person name="Alikhan N.F."/>
            <person name="Baker D."/>
            <person name="Gharbi K."/>
            <person name="Hall N."/>
            <person name="Watson M."/>
            <person name="Adriaenssens E.M."/>
            <person name="Foster-Nyarko E."/>
            <person name="Jarju S."/>
            <person name="Secka A."/>
            <person name="Antonio M."/>
            <person name="Oren A."/>
            <person name="Chaudhuri R.R."/>
            <person name="La Ragione R."/>
            <person name="Hildebrand F."/>
            <person name="Pallen M.J."/>
        </authorList>
    </citation>
    <scope>NUCLEOTIDE SEQUENCE</scope>
    <source>
        <strain evidence="2">ChiW19-954</strain>
    </source>
</reference>
<dbReference type="PANTHER" id="PTHR36928:SF1">
    <property type="entry name" value="PHOSPHATASE YCDX-RELATED"/>
    <property type="match status" value="1"/>
</dbReference>
<dbReference type="SMART" id="SM00481">
    <property type="entry name" value="POLIIIAc"/>
    <property type="match status" value="1"/>
</dbReference>
<evidence type="ECO:0000259" key="1">
    <source>
        <dbReference type="SMART" id="SM00481"/>
    </source>
</evidence>
<sequence>MTYQQHTYETHNPKPAERYEFDIHTHTIASGHGSCATITDMVKAAKARDLKMIGISDHGPATLGGGRISYFRNLKYAQRERLGIQMLYGAEANIINRKGNLDLNDDILKGLDYVIASMHYPTIKPGTVEENTEAYINAMKNPYVTVIGHCDDTKFPIDPFKLFSAAMKYHVLLEINNSSLSPEGYRGDTKFTDLVILNLSVHFNYPVLFSSDSHGKSHVGDFTYAAEAARLAKVPRNLILNHSAKSLLSFLAEK</sequence>
<organism evidence="2 3">
    <name type="scientific">Candidatus Mediterraneibacter faecipullorum</name>
    <dbReference type="NCBI Taxonomy" id="2838670"/>
    <lineage>
        <taxon>Bacteria</taxon>
        <taxon>Bacillati</taxon>
        <taxon>Bacillota</taxon>
        <taxon>Clostridia</taxon>
        <taxon>Lachnospirales</taxon>
        <taxon>Lachnospiraceae</taxon>
        <taxon>Mediterraneibacter</taxon>
    </lineage>
</organism>
<evidence type="ECO:0000313" key="2">
    <source>
        <dbReference type="EMBL" id="HJC33575.1"/>
    </source>
</evidence>
<evidence type="ECO:0000313" key="3">
    <source>
        <dbReference type="Proteomes" id="UP000823890"/>
    </source>
</evidence>
<gene>
    <name evidence="2" type="ORF">H9758_03175</name>
</gene>
<dbReference type="Gene3D" id="3.20.20.140">
    <property type="entry name" value="Metal-dependent hydrolases"/>
    <property type="match status" value="1"/>
</dbReference>
<reference evidence="2" key="2">
    <citation type="submission" date="2021-04" db="EMBL/GenBank/DDBJ databases">
        <authorList>
            <person name="Gilroy R."/>
        </authorList>
    </citation>
    <scope>NUCLEOTIDE SEQUENCE</scope>
    <source>
        <strain evidence="2">ChiW19-954</strain>
    </source>
</reference>
<dbReference type="CDD" id="cd07437">
    <property type="entry name" value="PHP_HisPPase_Ycdx_like"/>
    <property type="match status" value="1"/>
</dbReference>
<dbReference type="InterPro" id="IPR003141">
    <property type="entry name" value="Pol/His_phosphatase_N"/>
</dbReference>
<dbReference type="GO" id="GO:0005829">
    <property type="term" value="C:cytosol"/>
    <property type="evidence" value="ECO:0007669"/>
    <property type="project" value="TreeGrafter"/>
</dbReference>
<comment type="caution">
    <text evidence="2">The sequence shown here is derived from an EMBL/GenBank/DDBJ whole genome shotgun (WGS) entry which is preliminary data.</text>
</comment>
<proteinExistence type="predicted"/>